<evidence type="ECO:0000313" key="4">
    <source>
        <dbReference type="EMBL" id="KZE79140.1"/>
    </source>
</evidence>
<protein>
    <recommendedName>
        <fullName evidence="6">Gfo/Idh/MocA family oxidoreductase</fullName>
    </recommendedName>
</protein>
<evidence type="ECO:0000313" key="5">
    <source>
        <dbReference type="Proteomes" id="UP000076563"/>
    </source>
</evidence>
<evidence type="ECO:0000259" key="3">
    <source>
        <dbReference type="Pfam" id="PF22725"/>
    </source>
</evidence>
<dbReference type="RefSeq" id="WP_063181685.1">
    <property type="nucleotide sequence ID" value="NZ_LQRA01000052.1"/>
</dbReference>
<dbReference type="Proteomes" id="UP000076563">
    <property type="component" value="Unassembled WGS sequence"/>
</dbReference>
<proteinExistence type="predicted"/>
<keyword evidence="5" id="KW-1185">Reference proteome</keyword>
<evidence type="ECO:0008006" key="6">
    <source>
        <dbReference type="Google" id="ProtNLM"/>
    </source>
</evidence>
<dbReference type="InterPro" id="IPR036291">
    <property type="entry name" value="NAD(P)-bd_dom_sf"/>
</dbReference>
<dbReference type="Pfam" id="PF01408">
    <property type="entry name" value="GFO_IDH_MocA"/>
    <property type="match status" value="1"/>
</dbReference>
<feature type="domain" description="GFO/IDH/MocA-like oxidoreductase" evidence="3">
    <location>
        <begin position="141"/>
        <end position="266"/>
    </location>
</feature>
<dbReference type="InterPro" id="IPR000683">
    <property type="entry name" value="Gfo/Idh/MocA-like_OxRdtase_N"/>
</dbReference>
<dbReference type="Gene3D" id="3.30.360.10">
    <property type="entry name" value="Dihydrodipicolinate Reductase, domain 2"/>
    <property type="match status" value="1"/>
</dbReference>
<feature type="domain" description="Gfo/Idh/MocA-like oxidoreductase N-terminal" evidence="2">
    <location>
        <begin position="13"/>
        <end position="133"/>
    </location>
</feature>
<name>A0A163YAT1_9BACL</name>
<dbReference type="SUPFAM" id="SSF55347">
    <property type="entry name" value="Glyceraldehyde-3-phosphate dehydrogenase-like, C-terminal domain"/>
    <property type="match status" value="1"/>
</dbReference>
<dbReference type="GO" id="GO:0000166">
    <property type="term" value="F:nucleotide binding"/>
    <property type="evidence" value="ECO:0007669"/>
    <property type="project" value="InterPro"/>
</dbReference>
<evidence type="ECO:0000259" key="2">
    <source>
        <dbReference type="Pfam" id="PF01408"/>
    </source>
</evidence>
<dbReference type="InterPro" id="IPR050463">
    <property type="entry name" value="Gfo/Idh/MocA_oxidrdct_glycsds"/>
</dbReference>
<dbReference type="GO" id="GO:0016491">
    <property type="term" value="F:oxidoreductase activity"/>
    <property type="evidence" value="ECO:0007669"/>
    <property type="project" value="UniProtKB-KW"/>
</dbReference>
<dbReference type="InterPro" id="IPR055170">
    <property type="entry name" value="GFO_IDH_MocA-like_dom"/>
</dbReference>
<dbReference type="AlphaFoldDB" id="A0A163YAT1"/>
<keyword evidence="1" id="KW-0560">Oxidoreductase</keyword>
<dbReference type="OrthoDB" id="9815825at2"/>
<evidence type="ECO:0000256" key="1">
    <source>
        <dbReference type="ARBA" id="ARBA00023002"/>
    </source>
</evidence>
<dbReference type="Gene3D" id="3.40.50.720">
    <property type="entry name" value="NAD(P)-binding Rossmann-like Domain"/>
    <property type="match status" value="1"/>
</dbReference>
<gene>
    <name evidence="4" type="ORF">AV654_16810</name>
</gene>
<organism evidence="4 5">
    <name type="scientific">Paenibacillus elgii</name>
    <dbReference type="NCBI Taxonomy" id="189691"/>
    <lineage>
        <taxon>Bacteria</taxon>
        <taxon>Bacillati</taxon>
        <taxon>Bacillota</taxon>
        <taxon>Bacilli</taxon>
        <taxon>Bacillales</taxon>
        <taxon>Paenibacillaceae</taxon>
        <taxon>Paenibacillus</taxon>
    </lineage>
</organism>
<dbReference type="PANTHER" id="PTHR43818:SF11">
    <property type="entry name" value="BCDNA.GH03377"/>
    <property type="match status" value="1"/>
</dbReference>
<dbReference type="PANTHER" id="PTHR43818">
    <property type="entry name" value="BCDNA.GH03377"/>
    <property type="match status" value="1"/>
</dbReference>
<comment type="caution">
    <text evidence="4">The sequence shown here is derived from an EMBL/GenBank/DDBJ whole genome shotgun (WGS) entry which is preliminary data.</text>
</comment>
<sequence>MKERSLNVEHASVRVGVIGCGKIAQTRHLPELLDNPGAKVAAVCDPDGDRAKTVAESFGVPQAYDSHEPLLASSDIDAVVVCAPNALHAEISLQALRSGKHVLVEKPMAIVRDDCIRMVEAAEQYGLVLAVGHNQRLHPVFRRAKQLIASGRIGAVIQFATQFQHGGPETWSVDGAASWFLQGGSAGFGVIGDLGVHRLDLMRWLLDDEIAELTVYSAHRRPIAGIEDNAAMALRFSGGAIGTIQVGWSNPLQDHRTVIYGERGMLMMGETFDGITLADYGSRKTEQETVALSLRRDGYLCSGVADDFVRSIRTRSAPAVSGREALRTMEALFRALPGP</sequence>
<reference evidence="5" key="1">
    <citation type="submission" date="2016-01" db="EMBL/GenBank/DDBJ databases">
        <title>Draft genome of Chromobacterium sp. F49.</title>
        <authorList>
            <person name="Hong K.W."/>
        </authorList>
    </citation>
    <scope>NUCLEOTIDE SEQUENCE [LARGE SCALE GENOMIC DNA]</scope>
    <source>
        <strain evidence="5">M63</strain>
    </source>
</reference>
<dbReference type="Pfam" id="PF22725">
    <property type="entry name" value="GFO_IDH_MocA_C3"/>
    <property type="match status" value="1"/>
</dbReference>
<dbReference type="EMBL" id="LQRA01000052">
    <property type="protein sequence ID" value="KZE79140.1"/>
    <property type="molecule type" value="Genomic_DNA"/>
</dbReference>
<accession>A0A163YAT1</accession>
<dbReference type="SUPFAM" id="SSF51735">
    <property type="entry name" value="NAD(P)-binding Rossmann-fold domains"/>
    <property type="match status" value="1"/>
</dbReference>